<proteinExistence type="predicted"/>
<sequence length="122" mass="13691">MEFGSPHGTTWHTIPSIAATSIVDVPTGYDFFAMTEGMRKLILDRTLDLEARHLHDQSRITHLTMNLRSIEYRFSQLNDYLDGEGVIVDWEDYEAEERTSQAGTSIGRGSQGRTSQGRAACP</sequence>
<evidence type="ECO:0000256" key="1">
    <source>
        <dbReference type="SAM" id="MobiDB-lite"/>
    </source>
</evidence>
<name>A0A7J7NG45_9MAGN</name>
<gene>
    <name evidence="2" type="ORF">GIB67_023847</name>
</gene>
<evidence type="ECO:0000313" key="3">
    <source>
        <dbReference type="Proteomes" id="UP000541444"/>
    </source>
</evidence>
<protein>
    <submittedName>
        <fullName evidence="2">Uncharacterized protein</fullName>
    </submittedName>
</protein>
<comment type="caution">
    <text evidence="2">The sequence shown here is derived from an EMBL/GenBank/DDBJ whole genome shotgun (WGS) entry which is preliminary data.</text>
</comment>
<dbReference type="EMBL" id="JACGCM010000811">
    <property type="protein sequence ID" value="KAF6166137.1"/>
    <property type="molecule type" value="Genomic_DNA"/>
</dbReference>
<feature type="compositionally biased region" description="Low complexity" evidence="1">
    <location>
        <begin position="103"/>
        <end position="122"/>
    </location>
</feature>
<organism evidence="2 3">
    <name type="scientific">Kingdonia uniflora</name>
    <dbReference type="NCBI Taxonomy" id="39325"/>
    <lineage>
        <taxon>Eukaryota</taxon>
        <taxon>Viridiplantae</taxon>
        <taxon>Streptophyta</taxon>
        <taxon>Embryophyta</taxon>
        <taxon>Tracheophyta</taxon>
        <taxon>Spermatophyta</taxon>
        <taxon>Magnoliopsida</taxon>
        <taxon>Ranunculales</taxon>
        <taxon>Circaeasteraceae</taxon>
        <taxon>Kingdonia</taxon>
    </lineage>
</organism>
<evidence type="ECO:0000313" key="2">
    <source>
        <dbReference type="EMBL" id="KAF6166137.1"/>
    </source>
</evidence>
<feature type="region of interest" description="Disordered" evidence="1">
    <location>
        <begin position="98"/>
        <end position="122"/>
    </location>
</feature>
<dbReference type="Proteomes" id="UP000541444">
    <property type="component" value="Unassembled WGS sequence"/>
</dbReference>
<keyword evidence="3" id="KW-1185">Reference proteome</keyword>
<dbReference type="AlphaFoldDB" id="A0A7J7NG45"/>
<reference evidence="2 3" key="1">
    <citation type="journal article" date="2020" name="IScience">
        <title>Genome Sequencing of the Endangered Kingdonia uniflora (Circaeasteraceae, Ranunculales) Reveals Potential Mechanisms of Evolutionary Specialization.</title>
        <authorList>
            <person name="Sun Y."/>
            <person name="Deng T."/>
            <person name="Zhang A."/>
            <person name="Moore M.J."/>
            <person name="Landis J.B."/>
            <person name="Lin N."/>
            <person name="Zhang H."/>
            <person name="Zhang X."/>
            <person name="Huang J."/>
            <person name="Zhang X."/>
            <person name="Sun H."/>
            <person name="Wang H."/>
        </authorList>
    </citation>
    <scope>NUCLEOTIDE SEQUENCE [LARGE SCALE GENOMIC DNA]</scope>
    <source>
        <strain evidence="2">TB1705</strain>
        <tissue evidence="2">Leaf</tissue>
    </source>
</reference>
<accession>A0A7J7NG45</accession>